<evidence type="ECO:0000313" key="1">
    <source>
        <dbReference type="EMBL" id="EEX49821.1"/>
    </source>
</evidence>
<dbReference type="Proteomes" id="UP000005519">
    <property type="component" value="Unassembled WGS sequence"/>
</dbReference>
<dbReference type="Pfam" id="PF07262">
    <property type="entry name" value="CdiI"/>
    <property type="match status" value="1"/>
</dbReference>
<dbReference type="RefSeq" id="WP_005762498.1">
    <property type="nucleotide sequence ID" value="NZ_GG704810.1"/>
</dbReference>
<accession>C9PRI7</accession>
<evidence type="ECO:0000313" key="2">
    <source>
        <dbReference type="Proteomes" id="UP000005519"/>
    </source>
</evidence>
<dbReference type="Gene3D" id="3.40.1590.10">
    <property type="entry name" value="NMB0488-like"/>
    <property type="match status" value="1"/>
</dbReference>
<evidence type="ECO:0008006" key="3">
    <source>
        <dbReference type="Google" id="ProtNLM"/>
    </source>
</evidence>
<organism evidence="1 2">
    <name type="scientific">Pasteurella dagmatis ATCC 43325</name>
    <dbReference type="NCBI Taxonomy" id="667128"/>
    <lineage>
        <taxon>Bacteria</taxon>
        <taxon>Pseudomonadati</taxon>
        <taxon>Pseudomonadota</taxon>
        <taxon>Gammaproteobacteria</taxon>
        <taxon>Pasteurellales</taxon>
        <taxon>Pasteurellaceae</taxon>
        <taxon>Pasteurella</taxon>
    </lineage>
</organism>
<dbReference type="AlphaFoldDB" id="C9PRI7"/>
<dbReference type="OrthoDB" id="5677918at2"/>
<dbReference type="STRING" id="667128.HMPREF0621_1611"/>
<sequence length="169" mass="19308">MLKKFIFIEKTSKYISISSYWVGRINLLNTQQTLIYLNPNVMSSDFGKAIKEKLNESDLISEDLFMFHFNDNEGLSSFNKNEEKKVMSVYGYKSAKAICKDALFVTVLVINNSIVIRSTHQDGLGTFGTARDRYGKAIEFTYPIDLSDEELGKAVMDAFEYSTSIYKKK</sequence>
<comment type="caution">
    <text evidence="1">The sequence shown here is derived from an EMBL/GenBank/DDBJ whole genome shotgun (WGS) entry which is preliminary data.</text>
</comment>
<dbReference type="CDD" id="cd13445">
    <property type="entry name" value="CDI_inhibitor_EC869_like"/>
    <property type="match status" value="1"/>
</dbReference>
<dbReference type="HOGENOM" id="CLU_133790_0_0_6"/>
<dbReference type="SUPFAM" id="SSF160207">
    <property type="entry name" value="NMB0488-like"/>
    <property type="match status" value="1"/>
</dbReference>
<protein>
    <recommendedName>
        <fullName evidence="3">DUF1436 family protein</fullName>
    </recommendedName>
</protein>
<dbReference type="InterPro" id="IPR009888">
    <property type="entry name" value="CdiI_Proteobact"/>
</dbReference>
<gene>
    <name evidence="1" type="ORF">HMPREF0621_1611</name>
</gene>
<name>C9PRI7_9PAST</name>
<dbReference type="InterPro" id="IPR037891">
    <property type="entry name" value="Cdil-like_sf"/>
</dbReference>
<keyword evidence="2" id="KW-1185">Reference proteome</keyword>
<reference evidence="1 2" key="1">
    <citation type="submission" date="2009-10" db="EMBL/GenBank/DDBJ databases">
        <authorList>
            <person name="Muzny D."/>
            <person name="Qin X."/>
            <person name="Deng J."/>
            <person name="Jiang H."/>
            <person name="Liu Y."/>
            <person name="Qu J."/>
            <person name="Song X.-Z."/>
            <person name="Zhang L."/>
            <person name="Thornton R."/>
            <person name="Coyle M."/>
            <person name="Francisco L."/>
            <person name="Jackson L."/>
            <person name="Javaid M."/>
            <person name="Korchina V."/>
            <person name="Kovar C."/>
            <person name="Mata R."/>
            <person name="Mathew T."/>
            <person name="Ngo R."/>
            <person name="Nguyen L."/>
            <person name="Nguyen N."/>
            <person name="Okwuonu G."/>
            <person name="Ongeri F."/>
            <person name="Pham C."/>
            <person name="Simmons D."/>
            <person name="Wilczek-Boney K."/>
            <person name="Hale W."/>
            <person name="Jakkamsetti A."/>
            <person name="Pham P."/>
            <person name="Ruth R."/>
            <person name="San Lucas F."/>
            <person name="Warren J."/>
            <person name="Zhang J."/>
            <person name="Zhao Z."/>
            <person name="Zhou C."/>
            <person name="Zhu D."/>
            <person name="Lee S."/>
            <person name="Bess C."/>
            <person name="Blankenburg K."/>
            <person name="Forbes L."/>
            <person name="Fu Q."/>
            <person name="Gubbala S."/>
            <person name="Hirani K."/>
            <person name="Jayaseelan J.C."/>
            <person name="Lara F."/>
            <person name="Munidasa M."/>
            <person name="Palculict T."/>
            <person name="Patil S."/>
            <person name="Pu L.-L."/>
            <person name="Saada N."/>
            <person name="Tang L."/>
            <person name="Weissenberger G."/>
            <person name="Zhu Y."/>
            <person name="Hemphill L."/>
            <person name="Shang Y."/>
            <person name="Youmans B."/>
            <person name="Ayvaz T."/>
            <person name="Ross M."/>
            <person name="Santibanez J."/>
            <person name="Aqrawi P."/>
            <person name="Gross S."/>
            <person name="Joshi V."/>
            <person name="Fowler G."/>
            <person name="Nazareth L."/>
            <person name="Reid J."/>
            <person name="Worley K."/>
            <person name="Petrosino J."/>
            <person name="Highlander S."/>
            <person name="Gibbs R."/>
        </authorList>
    </citation>
    <scope>NUCLEOTIDE SEQUENCE [LARGE SCALE GENOMIC DNA]</scope>
    <source>
        <strain evidence="1 2">ATCC 43325</strain>
    </source>
</reference>
<proteinExistence type="predicted"/>
<dbReference type="EMBL" id="ACZR01000015">
    <property type="protein sequence ID" value="EEX49821.1"/>
    <property type="molecule type" value="Genomic_DNA"/>
</dbReference>